<evidence type="ECO:0000313" key="6">
    <source>
        <dbReference type="Proteomes" id="UP000623467"/>
    </source>
</evidence>
<dbReference type="PROSITE" id="PS51387">
    <property type="entry name" value="FAD_PCMH"/>
    <property type="match status" value="1"/>
</dbReference>
<evidence type="ECO:0000313" key="5">
    <source>
        <dbReference type="EMBL" id="KAF7350728.1"/>
    </source>
</evidence>
<comment type="caution">
    <text evidence="5">The sequence shown here is derived from an EMBL/GenBank/DDBJ whole genome shotgun (WGS) entry which is preliminary data.</text>
</comment>
<dbReference type="OrthoDB" id="9983560at2759"/>
<proteinExistence type="inferred from homology"/>
<dbReference type="InterPro" id="IPR016166">
    <property type="entry name" value="FAD-bd_PCMH"/>
</dbReference>
<dbReference type="InterPro" id="IPR016169">
    <property type="entry name" value="FAD-bd_PCMH_sub2"/>
</dbReference>
<dbReference type="InterPro" id="IPR036318">
    <property type="entry name" value="FAD-bd_PCMH-like_sf"/>
</dbReference>
<evidence type="ECO:0000259" key="4">
    <source>
        <dbReference type="PROSITE" id="PS51387"/>
    </source>
</evidence>
<keyword evidence="3" id="KW-0732">Signal</keyword>
<dbReference type="Pfam" id="PF08031">
    <property type="entry name" value="BBE"/>
    <property type="match status" value="1"/>
</dbReference>
<dbReference type="EMBL" id="JACAZH010000014">
    <property type="protein sequence ID" value="KAF7350728.1"/>
    <property type="molecule type" value="Genomic_DNA"/>
</dbReference>
<organism evidence="5 6">
    <name type="scientific">Mycena sanguinolenta</name>
    <dbReference type="NCBI Taxonomy" id="230812"/>
    <lineage>
        <taxon>Eukaryota</taxon>
        <taxon>Fungi</taxon>
        <taxon>Dikarya</taxon>
        <taxon>Basidiomycota</taxon>
        <taxon>Agaricomycotina</taxon>
        <taxon>Agaricomycetes</taxon>
        <taxon>Agaricomycetidae</taxon>
        <taxon>Agaricales</taxon>
        <taxon>Marasmiineae</taxon>
        <taxon>Mycenaceae</taxon>
        <taxon>Mycena</taxon>
    </lineage>
</organism>
<feature type="domain" description="FAD-binding PCMH-type" evidence="4">
    <location>
        <begin position="123"/>
        <end position="305"/>
    </location>
</feature>
<reference evidence="5" key="1">
    <citation type="submission" date="2020-05" db="EMBL/GenBank/DDBJ databases">
        <title>Mycena genomes resolve the evolution of fungal bioluminescence.</title>
        <authorList>
            <person name="Tsai I.J."/>
        </authorList>
    </citation>
    <scope>NUCLEOTIDE SEQUENCE</scope>
    <source>
        <strain evidence="5">160909Yilan</strain>
    </source>
</reference>
<dbReference type="InterPro" id="IPR012951">
    <property type="entry name" value="BBE"/>
</dbReference>
<sequence length="564" mass="61165">MTRNLVAIFLVSLFTKTAVSAPSILNVSSTQWDALNVSVGGRLHAATPFALPCFSRYNNVNVSVDEAACRIIQANYTSPTFRLESFSANMQPQYETCMNTDSGCLLDSNNPGNPLATQGTSCNQGEISPYYIDVGVAADVQAAFQFAKQTGVPLSIKNTGHDYMGRTRQPNSLGIWTHSLQTMVYHSQFTPAMCDTSYRAITVGAGVTFGQVYKFADDNDSMFIGGYAQTIGASGGWMMGGGHSILAPTYGIGVDRVVEIKIVTPDGQLRTANACQNSDLFWALRGGGGGTFGIVIESTQMVEQRIPIQVINMTFTPTDENLQEFFEIAVNNSVDWAEQGWGGHINRAPPGLIYVNPRLSLDDATTSMSQITAFAQAYNGTSAIETLPSWYAFSSRFIAAEEAPVGNLLALGSRLIPKALFETAADRARIVAQLVNQTAELGFPYIGVATPIGFNYTAGTTSVTPAWRTSLWHLTAGTFWSYNSSVAEIRATLGTVHDYVHEQLTALAPDSGAYMNEGDVYESNYEDAYWGPNYQRLLAIKEKYDPDGLLDCWRCGKSLALVSP</sequence>
<protein>
    <submittedName>
        <fullName evidence="5">FAD-binding domain-containing protein</fullName>
    </submittedName>
</protein>
<dbReference type="InterPro" id="IPR006094">
    <property type="entry name" value="Oxid_FAD_bind_N"/>
</dbReference>
<dbReference type="Proteomes" id="UP000623467">
    <property type="component" value="Unassembled WGS sequence"/>
</dbReference>
<dbReference type="Gene3D" id="3.30.465.10">
    <property type="match status" value="2"/>
</dbReference>
<dbReference type="SUPFAM" id="SSF56176">
    <property type="entry name" value="FAD-binding/transporter-associated domain-like"/>
    <property type="match status" value="1"/>
</dbReference>
<dbReference type="PANTHER" id="PTHR13878">
    <property type="entry name" value="GULONOLACTONE OXIDASE"/>
    <property type="match status" value="1"/>
</dbReference>
<comment type="similarity">
    <text evidence="1">Belongs to the oxygen-dependent FAD-linked oxidoreductase family.</text>
</comment>
<dbReference type="AlphaFoldDB" id="A0A8H7CX89"/>
<name>A0A8H7CX89_9AGAR</name>
<dbReference type="PANTHER" id="PTHR13878:SF91">
    <property type="entry name" value="FAD BINDING DOMAIN PROTEIN (AFU_ORTHOLOGUE AFUA_6G12070)-RELATED"/>
    <property type="match status" value="1"/>
</dbReference>
<feature type="signal peptide" evidence="3">
    <location>
        <begin position="1"/>
        <end position="20"/>
    </location>
</feature>
<feature type="chain" id="PRO_5034802002" evidence="3">
    <location>
        <begin position="21"/>
        <end position="564"/>
    </location>
</feature>
<accession>A0A8H7CX89</accession>
<dbReference type="GO" id="GO:0016491">
    <property type="term" value="F:oxidoreductase activity"/>
    <property type="evidence" value="ECO:0007669"/>
    <property type="project" value="UniProtKB-KW"/>
</dbReference>
<dbReference type="GO" id="GO:0071949">
    <property type="term" value="F:FAD binding"/>
    <property type="evidence" value="ECO:0007669"/>
    <property type="project" value="InterPro"/>
</dbReference>
<keyword evidence="6" id="KW-1185">Reference proteome</keyword>
<evidence type="ECO:0000256" key="3">
    <source>
        <dbReference type="SAM" id="SignalP"/>
    </source>
</evidence>
<evidence type="ECO:0000256" key="2">
    <source>
        <dbReference type="ARBA" id="ARBA00023002"/>
    </source>
</evidence>
<gene>
    <name evidence="5" type="ORF">MSAN_01633900</name>
</gene>
<dbReference type="InterPro" id="IPR050432">
    <property type="entry name" value="FAD-linked_Oxidoreductases_BP"/>
</dbReference>
<keyword evidence="2" id="KW-0560">Oxidoreductase</keyword>
<evidence type="ECO:0000256" key="1">
    <source>
        <dbReference type="ARBA" id="ARBA00005466"/>
    </source>
</evidence>
<dbReference type="Pfam" id="PF01565">
    <property type="entry name" value="FAD_binding_4"/>
    <property type="match status" value="1"/>
</dbReference>